<evidence type="ECO:0000313" key="3">
    <source>
        <dbReference type="Proteomes" id="UP001180020"/>
    </source>
</evidence>
<organism evidence="2 3">
    <name type="scientific">Acorus calamus</name>
    <name type="common">Sweet flag</name>
    <dbReference type="NCBI Taxonomy" id="4465"/>
    <lineage>
        <taxon>Eukaryota</taxon>
        <taxon>Viridiplantae</taxon>
        <taxon>Streptophyta</taxon>
        <taxon>Embryophyta</taxon>
        <taxon>Tracheophyta</taxon>
        <taxon>Spermatophyta</taxon>
        <taxon>Magnoliopsida</taxon>
        <taxon>Liliopsida</taxon>
        <taxon>Acoraceae</taxon>
        <taxon>Acorus</taxon>
    </lineage>
</organism>
<feature type="compositionally biased region" description="Low complexity" evidence="1">
    <location>
        <begin position="1"/>
        <end position="47"/>
    </location>
</feature>
<evidence type="ECO:0000256" key="1">
    <source>
        <dbReference type="SAM" id="MobiDB-lite"/>
    </source>
</evidence>
<gene>
    <name evidence="2" type="ORF">QJS10_CPA03g01764</name>
</gene>
<keyword evidence="3" id="KW-1185">Reference proteome</keyword>
<accession>A0AAV9F5B2</accession>
<dbReference type="Proteomes" id="UP001180020">
    <property type="component" value="Unassembled WGS sequence"/>
</dbReference>
<proteinExistence type="predicted"/>
<feature type="region of interest" description="Disordered" evidence="1">
    <location>
        <begin position="1"/>
        <end position="87"/>
    </location>
</feature>
<evidence type="ECO:0000313" key="2">
    <source>
        <dbReference type="EMBL" id="KAK1320862.1"/>
    </source>
</evidence>
<feature type="region of interest" description="Disordered" evidence="1">
    <location>
        <begin position="109"/>
        <end position="138"/>
    </location>
</feature>
<reference evidence="2" key="1">
    <citation type="journal article" date="2023" name="Nat. Commun.">
        <title>Diploid and tetraploid genomes of Acorus and the evolution of monocots.</title>
        <authorList>
            <person name="Ma L."/>
            <person name="Liu K.W."/>
            <person name="Li Z."/>
            <person name="Hsiao Y.Y."/>
            <person name="Qi Y."/>
            <person name="Fu T."/>
            <person name="Tang G.D."/>
            <person name="Zhang D."/>
            <person name="Sun W.H."/>
            <person name="Liu D.K."/>
            <person name="Li Y."/>
            <person name="Chen G.Z."/>
            <person name="Liu X.D."/>
            <person name="Liao X.Y."/>
            <person name="Jiang Y.T."/>
            <person name="Yu X."/>
            <person name="Hao Y."/>
            <person name="Huang J."/>
            <person name="Zhao X.W."/>
            <person name="Ke S."/>
            <person name="Chen Y.Y."/>
            <person name="Wu W.L."/>
            <person name="Hsu J.L."/>
            <person name="Lin Y.F."/>
            <person name="Huang M.D."/>
            <person name="Li C.Y."/>
            <person name="Huang L."/>
            <person name="Wang Z.W."/>
            <person name="Zhao X."/>
            <person name="Zhong W.Y."/>
            <person name="Peng D.H."/>
            <person name="Ahmad S."/>
            <person name="Lan S."/>
            <person name="Zhang J.S."/>
            <person name="Tsai W.C."/>
            <person name="Van de Peer Y."/>
            <person name="Liu Z.J."/>
        </authorList>
    </citation>
    <scope>NUCLEOTIDE SEQUENCE</scope>
    <source>
        <strain evidence="2">CP</strain>
    </source>
</reference>
<dbReference type="AlphaFoldDB" id="A0AAV9F5B2"/>
<comment type="caution">
    <text evidence="2">The sequence shown here is derived from an EMBL/GenBank/DDBJ whole genome shotgun (WGS) entry which is preliminary data.</text>
</comment>
<name>A0AAV9F5B2_ACOCL</name>
<dbReference type="EMBL" id="JAUJYO010000003">
    <property type="protein sequence ID" value="KAK1320862.1"/>
    <property type="molecule type" value="Genomic_DNA"/>
</dbReference>
<protein>
    <submittedName>
        <fullName evidence="2">Uncharacterized protein</fullName>
    </submittedName>
</protein>
<feature type="compositionally biased region" description="Polar residues" evidence="1">
    <location>
        <begin position="71"/>
        <end position="87"/>
    </location>
</feature>
<dbReference type="PANTHER" id="PTHR33738">
    <property type="entry name" value="EMB|CAB82975.1"/>
    <property type="match status" value="1"/>
</dbReference>
<sequence length="156" mass="16956">MEGKKSTGSADSSSTSSSIVSQLFGSKESSAPATESSSSGRSGIFDSVFAMPERQTSQFEGLGTWRKQDHQVWSSRPATSDSIFHSSSSENKVEPCFLSSSLFYGGREYCPPPKSASETNKMYRDDDPDEKDSASRGNWWKVVSATKLSAPPKTMK</sequence>
<dbReference type="PANTHER" id="PTHR33738:SF8">
    <property type="entry name" value="OS05G0454500 PROTEIN"/>
    <property type="match status" value="1"/>
</dbReference>
<reference evidence="2" key="2">
    <citation type="submission" date="2023-06" db="EMBL/GenBank/DDBJ databases">
        <authorList>
            <person name="Ma L."/>
            <person name="Liu K.-W."/>
            <person name="Li Z."/>
            <person name="Hsiao Y.-Y."/>
            <person name="Qi Y."/>
            <person name="Fu T."/>
            <person name="Tang G."/>
            <person name="Zhang D."/>
            <person name="Sun W.-H."/>
            <person name="Liu D.-K."/>
            <person name="Li Y."/>
            <person name="Chen G.-Z."/>
            <person name="Liu X.-D."/>
            <person name="Liao X.-Y."/>
            <person name="Jiang Y.-T."/>
            <person name="Yu X."/>
            <person name="Hao Y."/>
            <person name="Huang J."/>
            <person name="Zhao X.-W."/>
            <person name="Ke S."/>
            <person name="Chen Y.-Y."/>
            <person name="Wu W.-L."/>
            <person name="Hsu J.-L."/>
            <person name="Lin Y.-F."/>
            <person name="Huang M.-D."/>
            <person name="Li C.-Y."/>
            <person name="Huang L."/>
            <person name="Wang Z.-W."/>
            <person name="Zhao X."/>
            <person name="Zhong W.-Y."/>
            <person name="Peng D.-H."/>
            <person name="Ahmad S."/>
            <person name="Lan S."/>
            <person name="Zhang J.-S."/>
            <person name="Tsai W.-C."/>
            <person name="Van De Peer Y."/>
            <person name="Liu Z.-J."/>
        </authorList>
    </citation>
    <scope>NUCLEOTIDE SEQUENCE</scope>
    <source>
        <strain evidence="2">CP</strain>
        <tissue evidence="2">Leaves</tissue>
    </source>
</reference>